<evidence type="ECO:0000256" key="1">
    <source>
        <dbReference type="SAM" id="MobiDB-lite"/>
    </source>
</evidence>
<dbReference type="PANTHER" id="PTHR12496:SF0">
    <property type="entry name" value="METHYLTRANSFERASE DOMAIN-CONTAINING PROTEIN"/>
    <property type="match status" value="1"/>
</dbReference>
<feature type="compositionally biased region" description="Low complexity" evidence="1">
    <location>
        <begin position="166"/>
        <end position="182"/>
    </location>
</feature>
<evidence type="ECO:0000313" key="4">
    <source>
        <dbReference type="Proteomes" id="UP000269721"/>
    </source>
</evidence>
<gene>
    <name evidence="3" type="ORF">BDK51DRAFT_23884</name>
</gene>
<dbReference type="Pfam" id="PF13679">
    <property type="entry name" value="Methyltransf_32"/>
    <property type="match status" value="1"/>
</dbReference>
<feature type="domain" description="Methyltransferase" evidence="2">
    <location>
        <begin position="13"/>
        <end position="155"/>
    </location>
</feature>
<name>A0A4P9W0U7_9FUNG</name>
<organism evidence="3 4">
    <name type="scientific">Blyttiomyces helicus</name>
    <dbReference type="NCBI Taxonomy" id="388810"/>
    <lineage>
        <taxon>Eukaryota</taxon>
        <taxon>Fungi</taxon>
        <taxon>Fungi incertae sedis</taxon>
        <taxon>Chytridiomycota</taxon>
        <taxon>Chytridiomycota incertae sedis</taxon>
        <taxon>Chytridiomycetes</taxon>
        <taxon>Chytridiomycetes incertae sedis</taxon>
        <taxon>Blyttiomyces</taxon>
    </lineage>
</organism>
<feature type="region of interest" description="Disordered" evidence="1">
    <location>
        <begin position="160"/>
        <end position="186"/>
    </location>
</feature>
<sequence>MPLPHFPHPPTQVQILSCLIDAIAKHHNITKVLDIGAGQGYLDAALAFGYRHTVIGVDDDEVQTCGAKRRTGLIEKLYARPKNRAQAVGRLLHVNRRVTASESFTDLLAEVADDRWLLCGLHTCGDLAPAMIRHFLESNAQVLVGVGCCYNKLTELDGAPPPAPHPRAATSAPASPADIPTSPGRPGRMLSCQATCRWATDPSAADNFTRHFYRALLQLLIHSRGLIPPGVTTFSLTVGRLGRRAFDNGFAGYAQLALPRLGIDAEAAGLDAPALNAYWLAHAEREKEVAVAWTLRALVAEALESLILVDRFAYLEEVGGAGSEGEPPSVVVDMFPLFEYVDSPRNMVIVAQKRT</sequence>
<reference evidence="4" key="1">
    <citation type="journal article" date="2018" name="Nat. Microbiol.">
        <title>Leveraging single-cell genomics to expand the fungal tree of life.</title>
        <authorList>
            <person name="Ahrendt S.R."/>
            <person name="Quandt C.A."/>
            <person name="Ciobanu D."/>
            <person name="Clum A."/>
            <person name="Salamov A."/>
            <person name="Andreopoulos B."/>
            <person name="Cheng J.F."/>
            <person name="Woyke T."/>
            <person name="Pelin A."/>
            <person name="Henrissat B."/>
            <person name="Reynolds N.K."/>
            <person name="Benny G.L."/>
            <person name="Smith M.E."/>
            <person name="James T.Y."/>
            <person name="Grigoriev I.V."/>
        </authorList>
    </citation>
    <scope>NUCLEOTIDE SEQUENCE [LARGE SCALE GENOMIC DNA]</scope>
</reference>
<dbReference type="PANTHER" id="PTHR12496">
    <property type="entry name" value="CGI-41 METHYLTRANSFERASE"/>
    <property type="match status" value="1"/>
</dbReference>
<dbReference type="OrthoDB" id="10258156at2759"/>
<dbReference type="GO" id="GO:0008168">
    <property type="term" value="F:methyltransferase activity"/>
    <property type="evidence" value="ECO:0007669"/>
    <property type="project" value="UniProtKB-KW"/>
</dbReference>
<dbReference type="AlphaFoldDB" id="A0A4P9W0U7"/>
<evidence type="ECO:0000313" key="3">
    <source>
        <dbReference type="EMBL" id="RKO84955.1"/>
    </source>
</evidence>
<dbReference type="GO" id="GO:0032259">
    <property type="term" value="P:methylation"/>
    <property type="evidence" value="ECO:0007669"/>
    <property type="project" value="UniProtKB-KW"/>
</dbReference>
<dbReference type="SUPFAM" id="SSF53335">
    <property type="entry name" value="S-adenosyl-L-methionine-dependent methyltransferases"/>
    <property type="match status" value="1"/>
</dbReference>
<evidence type="ECO:0000259" key="2">
    <source>
        <dbReference type="Pfam" id="PF13679"/>
    </source>
</evidence>
<keyword evidence="3" id="KW-0808">Transferase</keyword>
<dbReference type="InterPro" id="IPR029063">
    <property type="entry name" value="SAM-dependent_MTases_sf"/>
</dbReference>
<dbReference type="Proteomes" id="UP000269721">
    <property type="component" value="Unassembled WGS sequence"/>
</dbReference>
<accession>A0A4P9W0U7</accession>
<keyword evidence="4" id="KW-1185">Reference proteome</keyword>
<keyword evidence="3" id="KW-0489">Methyltransferase</keyword>
<dbReference type="InterPro" id="IPR052220">
    <property type="entry name" value="METTL25"/>
</dbReference>
<dbReference type="EMBL" id="KZ999557">
    <property type="protein sequence ID" value="RKO84955.1"/>
    <property type="molecule type" value="Genomic_DNA"/>
</dbReference>
<protein>
    <submittedName>
        <fullName evidence="3">Methyltransferase domain-containing protein</fullName>
    </submittedName>
</protein>
<dbReference type="InterPro" id="IPR025714">
    <property type="entry name" value="Methyltranfer_dom"/>
</dbReference>
<proteinExistence type="predicted"/>